<evidence type="ECO:0000256" key="3">
    <source>
        <dbReference type="ARBA" id="ARBA00023274"/>
    </source>
</evidence>
<geneLocation type="mitochondrion" evidence="4"/>
<name>B2XXA0_CACFS</name>
<dbReference type="GO" id="GO:0006412">
    <property type="term" value="P:translation"/>
    <property type="evidence" value="ECO:0007669"/>
    <property type="project" value="InterPro"/>
</dbReference>
<dbReference type="Pfam" id="PF00253">
    <property type="entry name" value="Ribosomal_S14"/>
    <property type="match status" value="1"/>
</dbReference>
<dbReference type="GO" id="GO:0005763">
    <property type="term" value="C:mitochondrial small ribosomal subunit"/>
    <property type="evidence" value="ECO:0007669"/>
    <property type="project" value="TreeGrafter"/>
</dbReference>
<reference evidence="4" key="1">
    <citation type="journal article" date="2008" name="Mol. Biol. Evol.">
        <title>Mitochondrial genome evolution in the social amoebae.</title>
        <authorList>
            <person name="Heidel A.J."/>
            <person name="Gloeckner G."/>
        </authorList>
    </citation>
    <scope>NUCLEOTIDE SEQUENCE</scope>
    <source>
        <strain evidence="4">SH3</strain>
    </source>
</reference>
<dbReference type="PANTHER" id="PTHR19836:SF19">
    <property type="entry name" value="SMALL RIBOSOMAL SUBUNIT PROTEIN US14M"/>
    <property type="match status" value="1"/>
</dbReference>
<accession>B2XXA0</accession>
<protein>
    <submittedName>
        <fullName evidence="4">Ribosomal protein S14</fullName>
    </submittedName>
</protein>
<proteinExistence type="inferred from homology"/>
<evidence type="ECO:0000256" key="2">
    <source>
        <dbReference type="ARBA" id="ARBA00022980"/>
    </source>
</evidence>
<sequence length="100" mass="11815">MSIYKNKKDVSYRKELKKNENKCNMLKMLRRNEMLPKEMRNYYSDQLTAIAKKGSICKIKNRCILTGRARGVISEYKVSRMQFRELVKLGLVTGIRKSSY</sequence>
<gene>
    <name evidence="4" type="primary">rps14</name>
</gene>
<keyword evidence="4" id="KW-0496">Mitochondrion</keyword>
<dbReference type="GeneID" id="6276329"/>
<dbReference type="GO" id="GO:0003735">
    <property type="term" value="F:structural constituent of ribosome"/>
    <property type="evidence" value="ECO:0007669"/>
    <property type="project" value="InterPro"/>
</dbReference>
<organism evidence="4">
    <name type="scientific">Cavenderia fasciculata</name>
    <name type="common">Slime mold</name>
    <name type="synonym">Dictyostelium fasciculatum</name>
    <dbReference type="NCBI Taxonomy" id="261658"/>
    <lineage>
        <taxon>Eukaryota</taxon>
        <taxon>Amoebozoa</taxon>
        <taxon>Evosea</taxon>
        <taxon>Eumycetozoa</taxon>
        <taxon>Dictyostelia</taxon>
        <taxon>Acytosteliales</taxon>
        <taxon>Cavenderiaceae</taxon>
        <taxon>Cavenderia</taxon>
    </lineage>
</organism>
<dbReference type="EMBL" id="EU275727">
    <property type="protein sequence ID" value="ABX45222.1"/>
    <property type="molecule type" value="Genomic_DNA"/>
</dbReference>
<dbReference type="KEGG" id="dfa:Difao_mp38"/>
<dbReference type="InterPro" id="IPR001209">
    <property type="entry name" value="Ribosomal_uS14"/>
</dbReference>
<dbReference type="PANTHER" id="PTHR19836">
    <property type="entry name" value="30S RIBOSOMAL PROTEIN S14"/>
    <property type="match status" value="1"/>
</dbReference>
<dbReference type="SUPFAM" id="SSF57716">
    <property type="entry name" value="Glucocorticoid receptor-like (DNA-binding domain)"/>
    <property type="match status" value="1"/>
</dbReference>
<evidence type="ECO:0000256" key="1">
    <source>
        <dbReference type="ARBA" id="ARBA00009083"/>
    </source>
</evidence>
<dbReference type="RefSeq" id="YP_001876548.1">
    <property type="nucleotide sequence ID" value="NC_010653.1"/>
</dbReference>
<dbReference type="Gene3D" id="1.10.287.1480">
    <property type="match status" value="1"/>
</dbReference>
<dbReference type="AlphaFoldDB" id="B2XXA0"/>
<keyword evidence="2 4" id="KW-0689">Ribosomal protein</keyword>
<comment type="similarity">
    <text evidence="1">Belongs to the universal ribosomal protein uS14 family.</text>
</comment>
<evidence type="ECO:0000313" key="4">
    <source>
        <dbReference type="EMBL" id="ABX45222.1"/>
    </source>
</evidence>
<keyword evidence="3" id="KW-0687">Ribonucleoprotein</keyword>